<dbReference type="GO" id="GO:0044780">
    <property type="term" value="P:bacterial-type flagellum assembly"/>
    <property type="evidence" value="ECO:0007669"/>
    <property type="project" value="InterPro"/>
</dbReference>
<dbReference type="InterPro" id="IPR003713">
    <property type="entry name" value="FliS"/>
</dbReference>
<keyword evidence="7" id="KW-0966">Cell projection</keyword>
<reference evidence="7 8" key="1">
    <citation type="submission" date="2018-10" db="EMBL/GenBank/DDBJ databases">
        <title>Pseudomonas zhaodongensis NEAU-ST5-21(T) genome.</title>
        <authorList>
            <person name="Peng J."/>
            <person name="Liu Z.-P."/>
        </authorList>
    </citation>
    <scope>NUCLEOTIDE SEQUENCE [LARGE SCALE GENOMIC DNA]</scope>
    <source>
        <strain evidence="7 8">NEAU-ST5-21</strain>
    </source>
</reference>
<evidence type="ECO:0000256" key="1">
    <source>
        <dbReference type="ARBA" id="ARBA00004514"/>
    </source>
</evidence>
<dbReference type="OrthoDB" id="9792010at2"/>
<dbReference type="GO" id="GO:0005829">
    <property type="term" value="C:cytosol"/>
    <property type="evidence" value="ECO:0007669"/>
    <property type="project" value="UniProtKB-SubCell"/>
</dbReference>
<keyword evidence="3 6" id="KW-0963">Cytoplasm</keyword>
<comment type="subcellular location">
    <subcellularLocation>
        <location evidence="1 6">Cytoplasm</location>
        <location evidence="1 6">Cytosol</location>
    </subcellularLocation>
</comment>
<dbReference type="SUPFAM" id="SSF101116">
    <property type="entry name" value="Flagellar export chaperone FliS"/>
    <property type="match status" value="1"/>
</dbReference>
<keyword evidence="7" id="KW-0282">Flagellum</keyword>
<name>A0A3M2HFR3_9GAMM</name>
<evidence type="ECO:0000256" key="5">
    <source>
        <dbReference type="ARBA" id="ARBA00023186"/>
    </source>
</evidence>
<evidence type="ECO:0000313" key="7">
    <source>
        <dbReference type="EMBL" id="RMH88566.1"/>
    </source>
</evidence>
<sequence length="129" mass="14052">MNAMAAMRQYQQVGVKAQVTEADPHRLIQMLMQGGLDRISQARGAMERGEFAEKGALLGKAIAIIGGLRDVLDKKAGGELADNLDKLYEYMSMRLFEANRNNDLKLLDEVSGLLAEVKEGWDGIASVAA</sequence>
<dbReference type="Gene3D" id="1.20.120.340">
    <property type="entry name" value="Flagellar protein FliS"/>
    <property type="match status" value="1"/>
</dbReference>
<dbReference type="GO" id="GO:0071973">
    <property type="term" value="P:bacterial-type flagellum-dependent cell motility"/>
    <property type="evidence" value="ECO:0007669"/>
    <property type="project" value="TreeGrafter"/>
</dbReference>
<keyword evidence="5" id="KW-0143">Chaperone</keyword>
<evidence type="ECO:0000256" key="6">
    <source>
        <dbReference type="PIRNR" id="PIRNR039090"/>
    </source>
</evidence>
<dbReference type="PANTHER" id="PTHR34773">
    <property type="entry name" value="FLAGELLAR SECRETION CHAPERONE FLIS"/>
    <property type="match status" value="1"/>
</dbReference>
<proteinExistence type="inferred from homology"/>
<dbReference type="PANTHER" id="PTHR34773:SF1">
    <property type="entry name" value="FLAGELLAR SECRETION CHAPERONE FLIS"/>
    <property type="match status" value="1"/>
</dbReference>
<keyword evidence="7" id="KW-0969">Cilium</keyword>
<evidence type="ECO:0000256" key="4">
    <source>
        <dbReference type="ARBA" id="ARBA00022795"/>
    </source>
</evidence>
<comment type="caution">
    <text evidence="7">The sequence shown here is derived from an EMBL/GenBank/DDBJ whole genome shotgun (WGS) entry which is preliminary data.</text>
</comment>
<dbReference type="InterPro" id="IPR036584">
    <property type="entry name" value="FliS_sf"/>
</dbReference>
<organism evidence="7 8">
    <name type="scientific">Stutzerimonas zhaodongensis</name>
    <dbReference type="NCBI Taxonomy" id="1176257"/>
    <lineage>
        <taxon>Bacteria</taxon>
        <taxon>Pseudomonadati</taxon>
        <taxon>Pseudomonadota</taxon>
        <taxon>Gammaproteobacteria</taxon>
        <taxon>Pseudomonadales</taxon>
        <taxon>Pseudomonadaceae</taxon>
        <taxon>Stutzerimonas</taxon>
    </lineage>
</organism>
<evidence type="ECO:0000313" key="8">
    <source>
        <dbReference type="Proteomes" id="UP000269774"/>
    </source>
</evidence>
<dbReference type="Proteomes" id="UP000269774">
    <property type="component" value="Unassembled WGS sequence"/>
</dbReference>
<keyword evidence="4 6" id="KW-1005">Bacterial flagellum biogenesis</keyword>
<protein>
    <recommendedName>
        <fullName evidence="6">Flagellar secretion chaperone FliS</fullName>
    </recommendedName>
</protein>
<keyword evidence="8" id="KW-1185">Reference proteome</keyword>
<evidence type="ECO:0000256" key="3">
    <source>
        <dbReference type="ARBA" id="ARBA00022490"/>
    </source>
</evidence>
<gene>
    <name evidence="7" type="primary">fliS</name>
    <name evidence="7" type="ORF">EA797_18065</name>
</gene>
<dbReference type="AlphaFoldDB" id="A0A3M2HFR3"/>
<dbReference type="Pfam" id="PF02561">
    <property type="entry name" value="FliS"/>
    <property type="match status" value="1"/>
</dbReference>
<comment type="similarity">
    <text evidence="2 6">Belongs to the FliS family.</text>
</comment>
<dbReference type="NCBIfam" id="TIGR00208">
    <property type="entry name" value="fliS"/>
    <property type="match status" value="1"/>
</dbReference>
<dbReference type="CDD" id="cd16098">
    <property type="entry name" value="FliS"/>
    <property type="match status" value="1"/>
</dbReference>
<dbReference type="RefSeq" id="WP_122167720.1">
    <property type="nucleotide sequence ID" value="NZ_CP180504.1"/>
</dbReference>
<dbReference type="PIRSF" id="PIRSF039090">
    <property type="entry name" value="Flis"/>
    <property type="match status" value="1"/>
</dbReference>
<dbReference type="EMBL" id="RFFM01000005">
    <property type="protein sequence ID" value="RMH88566.1"/>
    <property type="molecule type" value="Genomic_DNA"/>
</dbReference>
<accession>A0A3M2HFR3</accession>
<evidence type="ECO:0000256" key="2">
    <source>
        <dbReference type="ARBA" id="ARBA00008787"/>
    </source>
</evidence>